<proteinExistence type="predicted"/>
<dbReference type="CDD" id="cd09487">
    <property type="entry name" value="SAM_superfamily"/>
    <property type="match status" value="1"/>
</dbReference>
<sequence>MTTPDSLPEMPATEQSDAVEESEDESDGIYAVLSSLPTAQGSCEGSLNFLQPPTQERFRMSCWTETENSSGTRDSGASLQEAAVHSIVRDLASHIDKLSVAYTEQLSTILNELDQLRMIVTDIQKDTKRLQNAQPVTDERSSQNRRTIADMNCTQVVSMLEALDLPEYREAFLKERVDGQVLLQLTEEVLSTELGVDSKLHRIRIMNIIAGRTPTEKLSLHT</sequence>
<evidence type="ECO:0000313" key="3">
    <source>
        <dbReference type="EMBL" id="CAI8046866.1"/>
    </source>
</evidence>
<keyword evidence="4" id="KW-1185">Reference proteome</keyword>
<protein>
    <recommendedName>
        <fullName evidence="2">SAM domain-containing protein</fullName>
    </recommendedName>
</protein>
<dbReference type="AlphaFoldDB" id="A0AA35TH54"/>
<dbReference type="InterPro" id="IPR052281">
    <property type="entry name" value="GAREM"/>
</dbReference>
<dbReference type="SMART" id="SM00454">
    <property type="entry name" value="SAM"/>
    <property type="match status" value="1"/>
</dbReference>
<dbReference type="Pfam" id="PF00536">
    <property type="entry name" value="SAM_1"/>
    <property type="match status" value="1"/>
</dbReference>
<dbReference type="Gene3D" id="1.10.150.50">
    <property type="entry name" value="Transcription Factor, Ets-1"/>
    <property type="match status" value="1"/>
</dbReference>
<dbReference type="PANTHER" id="PTHR14454">
    <property type="entry name" value="GRB2-ASSOCIATED AND REGULATOR OF MAPK PROTEIN FAMILY MEMBER"/>
    <property type="match status" value="1"/>
</dbReference>
<dbReference type="InterPro" id="IPR013761">
    <property type="entry name" value="SAM/pointed_sf"/>
</dbReference>
<accession>A0AA35TH54</accession>
<comment type="caution">
    <text evidence="3">The sequence shown here is derived from an EMBL/GenBank/DDBJ whole genome shotgun (WGS) entry which is preliminary data.</text>
</comment>
<dbReference type="SUPFAM" id="SSF47769">
    <property type="entry name" value="SAM/Pointed domain"/>
    <property type="match status" value="1"/>
</dbReference>
<evidence type="ECO:0000313" key="4">
    <source>
        <dbReference type="Proteomes" id="UP001174909"/>
    </source>
</evidence>
<evidence type="ECO:0000256" key="1">
    <source>
        <dbReference type="SAM" id="MobiDB-lite"/>
    </source>
</evidence>
<dbReference type="EMBL" id="CASHTH010003594">
    <property type="protein sequence ID" value="CAI8046866.1"/>
    <property type="molecule type" value="Genomic_DNA"/>
</dbReference>
<dbReference type="PANTHER" id="PTHR14454:SF12">
    <property type="entry name" value="GRB2-ASSOCIATED AND REGULATOR OF MAPK PROTEIN 2-LIKE"/>
    <property type="match status" value="1"/>
</dbReference>
<dbReference type="PROSITE" id="PS50105">
    <property type="entry name" value="SAM_DOMAIN"/>
    <property type="match status" value="1"/>
</dbReference>
<dbReference type="Proteomes" id="UP001174909">
    <property type="component" value="Unassembled WGS sequence"/>
</dbReference>
<dbReference type="InterPro" id="IPR001660">
    <property type="entry name" value="SAM"/>
</dbReference>
<feature type="compositionally biased region" description="Acidic residues" evidence="1">
    <location>
        <begin position="17"/>
        <end position="27"/>
    </location>
</feature>
<name>A0AA35TH54_GEOBA</name>
<evidence type="ECO:0000259" key="2">
    <source>
        <dbReference type="PROSITE" id="PS50105"/>
    </source>
</evidence>
<gene>
    <name evidence="3" type="ORF">GBAR_LOCUS25918</name>
</gene>
<feature type="domain" description="SAM" evidence="2">
    <location>
        <begin position="151"/>
        <end position="209"/>
    </location>
</feature>
<reference evidence="3" key="1">
    <citation type="submission" date="2023-03" db="EMBL/GenBank/DDBJ databases">
        <authorList>
            <person name="Steffen K."/>
            <person name="Cardenas P."/>
        </authorList>
    </citation>
    <scope>NUCLEOTIDE SEQUENCE</scope>
</reference>
<feature type="region of interest" description="Disordered" evidence="1">
    <location>
        <begin position="1"/>
        <end position="28"/>
    </location>
</feature>
<organism evidence="3 4">
    <name type="scientific">Geodia barretti</name>
    <name type="common">Barrett's horny sponge</name>
    <dbReference type="NCBI Taxonomy" id="519541"/>
    <lineage>
        <taxon>Eukaryota</taxon>
        <taxon>Metazoa</taxon>
        <taxon>Porifera</taxon>
        <taxon>Demospongiae</taxon>
        <taxon>Heteroscleromorpha</taxon>
        <taxon>Tetractinellida</taxon>
        <taxon>Astrophorina</taxon>
        <taxon>Geodiidae</taxon>
        <taxon>Geodia</taxon>
    </lineage>
</organism>